<evidence type="ECO:0000256" key="1">
    <source>
        <dbReference type="SAM" id="MobiDB-lite"/>
    </source>
</evidence>
<keyword evidence="2" id="KW-1133">Transmembrane helix</keyword>
<comment type="caution">
    <text evidence="3">The sequence shown here is derived from an EMBL/GenBank/DDBJ whole genome shotgun (WGS) entry which is preliminary data.</text>
</comment>
<name>A0AAE3ARP1_9FIRM</name>
<protein>
    <submittedName>
        <fullName evidence="3">Uncharacterized protein</fullName>
    </submittedName>
</protein>
<feature type="transmembrane region" description="Helical" evidence="2">
    <location>
        <begin position="56"/>
        <end position="74"/>
    </location>
</feature>
<keyword evidence="2" id="KW-0472">Membrane</keyword>
<keyword evidence="2" id="KW-0812">Transmembrane</keyword>
<dbReference type="AlphaFoldDB" id="A0AAE3ARP1"/>
<organism evidence="3 4">
    <name type="scientific">Brotaphodocola catenula</name>
    <dbReference type="NCBI Taxonomy" id="2885361"/>
    <lineage>
        <taxon>Bacteria</taxon>
        <taxon>Bacillati</taxon>
        <taxon>Bacillota</taxon>
        <taxon>Clostridia</taxon>
        <taxon>Lachnospirales</taxon>
        <taxon>Lachnospiraceae</taxon>
        <taxon>Brotaphodocola</taxon>
    </lineage>
</organism>
<dbReference type="EMBL" id="JAJEPU010000036">
    <property type="protein sequence ID" value="MCC2165430.1"/>
    <property type="molecule type" value="Genomic_DNA"/>
</dbReference>
<reference evidence="3" key="1">
    <citation type="submission" date="2021-10" db="EMBL/GenBank/DDBJ databases">
        <title>Anaerobic single-cell dispensing facilitates the cultivation of human gut bacteria.</title>
        <authorList>
            <person name="Afrizal A."/>
        </authorList>
    </citation>
    <scope>NUCLEOTIDE SEQUENCE</scope>
    <source>
        <strain evidence="3">CLA-AA-H274</strain>
    </source>
</reference>
<sequence>MAEKEQELKMTEMSELERENQRLREENQRLKEYRASLPPKERLYDRIPLTVKQLDMIIAGLVILFLVVCVMGMMHH</sequence>
<feature type="region of interest" description="Disordered" evidence="1">
    <location>
        <begin position="1"/>
        <end position="23"/>
    </location>
</feature>
<evidence type="ECO:0000313" key="3">
    <source>
        <dbReference type="EMBL" id="MCC2165430.1"/>
    </source>
</evidence>
<gene>
    <name evidence="3" type="ORF">LKD32_11215</name>
</gene>
<keyword evidence="4" id="KW-1185">Reference proteome</keyword>
<proteinExistence type="predicted"/>
<accession>A0AAE3ARP1</accession>
<evidence type="ECO:0000256" key="2">
    <source>
        <dbReference type="SAM" id="Phobius"/>
    </source>
</evidence>
<dbReference type="RefSeq" id="WP_308451739.1">
    <property type="nucleotide sequence ID" value="NZ_JAJEPU010000036.1"/>
</dbReference>
<dbReference type="Proteomes" id="UP001198962">
    <property type="component" value="Unassembled WGS sequence"/>
</dbReference>
<evidence type="ECO:0000313" key="4">
    <source>
        <dbReference type="Proteomes" id="UP001198962"/>
    </source>
</evidence>